<dbReference type="OrthoDB" id="6602609at2759"/>
<keyword evidence="1" id="KW-0175">Coiled coil</keyword>
<evidence type="ECO:0000259" key="2">
    <source>
        <dbReference type="Pfam" id="PF16064"/>
    </source>
</evidence>
<gene>
    <name evidence="3" type="ORF">Fcan01_21541</name>
</gene>
<comment type="caution">
    <text evidence="3">The sequence shown here is derived from an EMBL/GenBank/DDBJ whole genome shotgun (WGS) entry which is preliminary data.</text>
</comment>
<feature type="coiled-coil region" evidence="1">
    <location>
        <begin position="442"/>
        <end position="495"/>
    </location>
</feature>
<dbReference type="PANTHER" id="PTHR34153:SF2">
    <property type="entry name" value="SI:CH211-262H13.3-RELATED"/>
    <property type="match status" value="1"/>
</dbReference>
<feature type="domain" description="DUF4806" evidence="2">
    <location>
        <begin position="241"/>
        <end position="323"/>
    </location>
</feature>
<evidence type="ECO:0000313" key="3">
    <source>
        <dbReference type="EMBL" id="OXA43861.1"/>
    </source>
</evidence>
<dbReference type="Proteomes" id="UP000198287">
    <property type="component" value="Unassembled WGS sequence"/>
</dbReference>
<dbReference type="Pfam" id="PF16064">
    <property type="entry name" value="DUF4806"/>
    <property type="match status" value="1"/>
</dbReference>
<sequence>MEQKYAVVVFKECKDNQDIETVEAIPVSWISNGSILWPNNYGHKVLKKAIKRCESPKEDWTQYQGRVLGQYGTLQEARQESKVAEGTSDLSSAKRRVVKKNVGPVTQLPNPPRHQIEEMASTSQTIYTIQELLAAGVDTGRNQEGDHFAGNEGDDFGGMERGEIILNNAMSQAPPQRVEEMNRTVGDQGLLPEILKKIERITIVLDRQQDQLDEIVQILKNNQYNQPLASSQQTFSFPFGLFPLRDSAALSSLDEQLKNDEAAKNALIRKLKDCGGATLLEAVKGMMSFLMTDELCSLYSHKGKRGKLSLADHALLVNSIFDALMRNPRTSGEATLIKYYEVLPTVLKQAHDRVRQRSSVILLLFTSAFFFCALPCVNGIASHFLIGSVQDIMSLSANDIVSRIMEKAMDTSGLGGDKPGSALKRYHVSQTADQLPDFRVRNAFYRAELERQIAEKKEAERRRKEREAIDEDRFLRRIESDREKLRREYLDEIEKRRLLASLICIKLR</sequence>
<organism evidence="3 4">
    <name type="scientific">Folsomia candida</name>
    <name type="common">Springtail</name>
    <dbReference type="NCBI Taxonomy" id="158441"/>
    <lineage>
        <taxon>Eukaryota</taxon>
        <taxon>Metazoa</taxon>
        <taxon>Ecdysozoa</taxon>
        <taxon>Arthropoda</taxon>
        <taxon>Hexapoda</taxon>
        <taxon>Collembola</taxon>
        <taxon>Entomobryomorpha</taxon>
        <taxon>Isotomoidea</taxon>
        <taxon>Isotomidae</taxon>
        <taxon>Proisotominae</taxon>
        <taxon>Folsomia</taxon>
    </lineage>
</organism>
<accession>A0A226DGX9</accession>
<dbReference type="EMBL" id="LNIX01000021">
    <property type="protein sequence ID" value="OXA43861.1"/>
    <property type="molecule type" value="Genomic_DNA"/>
</dbReference>
<evidence type="ECO:0000256" key="1">
    <source>
        <dbReference type="SAM" id="Coils"/>
    </source>
</evidence>
<dbReference type="InterPro" id="IPR032071">
    <property type="entry name" value="DUF4806"/>
</dbReference>
<dbReference type="PANTHER" id="PTHR34153">
    <property type="entry name" value="SI:CH211-262H13.3-RELATED-RELATED"/>
    <property type="match status" value="1"/>
</dbReference>
<name>A0A226DGX9_FOLCA</name>
<evidence type="ECO:0000313" key="4">
    <source>
        <dbReference type="Proteomes" id="UP000198287"/>
    </source>
</evidence>
<keyword evidence="4" id="KW-1185">Reference proteome</keyword>
<protein>
    <recommendedName>
        <fullName evidence="2">DUF4806 domain-containing protein</fullName>
    </recommendedName>
</protein>
<dbReference type="AlphaFoldDB" id="A0A226DGX9"/>
<proteinExistence type="predicted"/>
<reference evidence="3 4" key="1">
    <citation type="submission" date="2015-12" db="EMBL/GenBank/DDBJ databases">
        <title>The genome of Folsomia candida.</title>
        <authorList>
            <person name="Faddeeva A."/>
            <person name="Derks M.F."/>
            <person name="Anvar Y."/>
            <person name="Smit S."/>
            <person name="Van Straalen N."/>
            <person name="Roelofs D."/>
        </authorList>
    </citation>
    <scope>NUCLEOTIDE SEQUENCE [LARGE SCALE GENOMIC DNA]</scope>
    <source>
        <strain evidence="3 4">VU population</strain>
        <tissue evidence="3">Whole body</tissue>
    </source>
</reference>